<gene>
    <name evidence="1" type="ORF">P879_01150</name>
</gene>
<dbReference type="AlphaFoldDB" id="A0A8T0DI43"/>
<sequence>MRTSSIRVKTTYTGYNAVNAPVGITTRVPTIENLRWFIPAWTAITWKMQHDQLEGGGRRNGAFQCHVKESTALFRSTRKMLSQARPILLLVNSLRFPNCASKNGAVAPGLWGNFVNTCITNFVPVEL</sequence>
<evidence type="ECO:0000313" key="1">
    <source>
        <dbReference type="EMBL" id="KAF8567495.1"/>
    </source>
</evidence>
<accession>A0A8T0DI43</accession>
<evidence type="ECO:0000313" key="2">
    <source>
        <dbReference type="Proteomes" id="UP000699462"/>
    </source>
</evidence>
<keyword evidence="2" id="KW-1185">Reference proteome</keyword>
<name>A0A8T0DI43_9TREM</name>
<comment type="caution">
    <text evidence="1">The sequence shown here is derived from an EMBL/GenBank/DDBJ whole genome shotgun (WGS) entry which is preliminary data.</text>
</comment>
<dbReference type="EMBL" id="JTDF01003789">
    <property type="protein sequence ID" value="KAF8567495.1"/>
    <property type="molecule type" value="Genomic_DNA"/>
</dbReference>
<organism evidence="1 2">
    <name type="scientific">Paragonimus westermani</name>
    <dbReference type="NCBI Taxonomy" id="34504"/>
    <lineage>
        <taxon>Eukaryota</taxon>
        <taxon>Metazoa</taxon>
        <taxon>Spiralia</taxon>
        <taxon>Lophotrochozoa</taxon>
        <taxon>Platyhelminthes</taxon>
        <taxon>Trematoda</taxon>
        <taxon>Digenea</taxon>
        <taxon>Plagiorchiida</taxon>
        <taxon>Troglotremata</taxon>
        <taxon>Troglotrematidae</taxon>
        <taxon>Paragonimus</taxon>
    </lineage>
</organism>
<protein>
    <submittedName>
        <fullName evidence="1">Uncharacterized protein</fullName>
    </submittedName>
</protein>
<proteinExistence type="predicted"/>
<dbReference type="Proteomes" id="UP000699462">
    <property type="component" value="Unassembled WGS sequence"/>
</dbReference>
<reference evidence="1 2" key="1">
    <citation type="submission" date="2019-07" db="EMBL/GenBank/DDBJ databases">
        <title>Annotation for the trematode Paragonimus westermani.</title>
        <authorList>
            <person name="Choi Y.-J."/>
        </authorList>
    </citation>
    <scope>NUCLEOTIDE SEQUENCE [LARGE SCALE GENOMIC DNA]</scope>
    <source>
        <strain evidence="1">180907_Pwestermani</strain>
    </source>
</reference>